<dbReference type="STRING" id="930129.SAMN05216352_109119"/>
<name>A0A1G8LX56_9BACI</name>
<dbReference type="Proteomes" id="UP000199017">
    <property type="component" value="Unassembled WGS sequence"/>
</dbReference>
<accession>A0A1G8LX56</accession>
<reference evidence="1 2" key="1">
    <citation type="submission" date="2016-10" db="EMBL/GenBank/DDBJ databases">
        <authorList>
            <person name="de Groot N.N."/>
        </authorList>
    </citation>
    <scope>NUCLEOTIDE SEQUENCE [LARGE SCALE GENOMIC DNA]</scope>
    <source>
        <strain evidence="2">P4B,CCM 7963,CECT 7998,DSM 25260,IBRC-M 10614,KCTC 13821</strain>
    </source>
</reference>
<organism evidence="1 2">
    <name type="scientific">Alteribacillus bidgolensis</name>
    <dbReference type="NCBI Taxonomy" id="930129"/>
    <lineage>
        <taxon>Bacteria</taxon>
        <taxon>Bacillati</taxon>
        <taxon>Bacillota</taxon>
        <taxon>Bacilli</taxon>
        <taxon>Bacillales</taxon>
        <taxon>Bacillaceae</taxon>
        <taxon>Alteribacillus</taxon>
    </lineage>
</organism>
<protein>
    <recommendedName>
        <fullName evidence="3">PHP domain-containing protein</fullName>
    </recommendedName>
</protein>
<dbReference type="RefSeq" id="WP_091586471.1">
    <property type="nucleotide sequence ID" value="NZ_FNDU01000009.1"/>
</dbReference>
<dbReference type="InterPro" id="IPR016195">
    <property type="entry name" value="Pol/histidinol_Pase-like"/>
</dbReference>
<dbReference type="AlphaFoldDB" id="A0A1G8LX56"/>
<keyword evidence="2" id="KW-1185">Reference proteome</keyword>
<dbReference type="Gene3D" id="3.20.20.140">
    <property type="entry name" value="Metal-dependent hydrolases"/>
    <property type="match status" value="1"/>
</dbReference>
<dbReference type="SUPFAM" id="SSF89550">
    <property type="entry name" value="PHP domain-like"/>
    <property type="match status" value="1"/>
</dbReference>
<evidence type="ECO:0000313" key="1">
    <source>
        <dbReference type="EMBL" id="SDI60294.1"/>
    </source>
</evidence>
<dbReference type="OrthoDB" id="9804333at2"/>
<gene>
    <name evidence="1" type="ORF">SAMN05216352_109119</name>
</gene>
<dbReference type="EMBL" id="FNDU01000009">
    <property type="protein sequence ID" value="SDI60294.1"/>
    <property type="molecule type" value="Genomic_DNA"/>
</dbReference>
<proteinExistence type="predicted"/>
<evidence type="ECO:0008006" key="3">
    <source>
        <dbReference type="Google" id="ProtNLM"/>
    </source>
</evidence>
<evidence type="ECO:0000313" key="2">
    <source>
        <dbReference type="Proteomes" id="UP000199017"/>
    </source>
</evidence>
<sequence>MYKTLFSADGKDGEAGIAHMSIEYLDTVEAIRKIRTAGDAHPGQFDNFEAISEWAEEGLEGIEVFHPLHNKETEELAKQYAAQYNLIQTGGSDFHGMYGPSQEYPLGCKSPGKESAVHLMKRTDESSKREINL</sequence>